<dbReference type="OrthoDB" id="63533at2759"/>
<dbReference type="PANTHER" id="PTHR47978">
    <property type="match status" value="1"/>
</dbReference>
<organism evidence="2 3">
    <name type="scientific">Stylonychia lemnae</name>
    <name type="common">Ciliate</name>
    <dbReference type="NCBI Taxonomy" id="5949"/>
    <lineage>
        <taxon>Eukaryota</taxon>
        <taxon>Sar</taxon>
        <taxon>Alveolata</taxon>
        <taxon>Ciliophora</taxon>
        <taxon>Intramacronucleata</taxon>
        <taxon>Spirotrichea</taxon>
        <taxon>Stichotrichia</taxon>
        <taxon>Sporadotrichida</taxon>
        <taxon>Oxytrichidae</taxon>
        <taxon>Stylonychinae</taxon>
        <taxon>Stylonychia</taxon>
    </lineage>
</organism>
<name>A0A078A728_STYLE</name>
<evidence type="ECO:0000313" key="2">
    <source>
        <dbReference type="EMBL" id="CDW77686.1"/>
    </source>
</evidence>
<dbReference type="GO" id="GO:0005525">
    <property type="term" value="F:GTP binding"/>
    <property type="evidence" value="ECO:0007669"/>
    <property type="project" value="InterPro"/>
</dbReference>
<keyword evidence="3" id="KW-1185">Reference proteome</keyword>
<gene>
    <name evidence="2" type="primary">Contig10538.g11256</name>
    <name evidence="2" type="ORF">STYLEM_6650</name>
</gene>
<evidence type="ECO:0000256" key="1">
    <source>
        <dbReference type="ARBA" id="ARBA00022741"/>
    </source>
</evidence>
<dbReference type="PRINTS" id="PR00449">
    <property type="entry name" value="RASTRNSFRMNG"/>
</dbReference>
<reference evidence="2 3" key="1">
    <citation type="submission" date="2014-06" db="EMBL/GenBank/DDBJ databases">
        <authorList>
            <person name="Swart Estienne"/>
        </authorList>
    </citation>
    <scope>NUCLEOTIDE SEQUENCE [LARGE SCALE GENOMIC DNA]</scope>
    <source>
        <strain evidence="2 3">130c</strain>
    </source>
</reference>
<dbReference type="AlphaFoldDB" id="A0A078A728"/>
<dbReference type="SMART" id="SM00175">
    <property type="entry name" value="RAB"/>
    <property type="match status" value="1"/>
</dbReference>
<dbReference type="Gene3D" id="3.40.50.300">
    <property type="entry name" value="P-loop containing nucleotide triphosphate hydrolases"/>
    <property type="match status" value="1"/>
</dbReference>
<dbReference type="SUPFAM" id="SSF52540">
    <property type="entry name" value="P-loop containing nucleoside triphosphate hydrolases"/>
    <property type="match status" value="1"/>
</dbReference>
<dbReference type="SMART" id="SM00174">
    <property type="entry name" value="RHO"/>
    <property type="match status" value="1"/>
</dbReference>
<dbReference type="PROSITE" id="PS51420">
    <property type="entry name" value="RHO"/>
    <property type="match status" value="1"/>
</dbReference>
<sequence>MTAMFKVVLLGDTSVGKTSILQRYAKGNFKKEQDATIGAHFMSKMVDLPQSNTQIKLQIWDTAGQEKYRSVTPIYFRDAAAAICVFDITNKQSLDNAERWIDDLRNSAPSHIIVALAGNKCDLFSNEEVSIQQGKEFALKHQVEIFQQTSAKEDTGINELFLKIASKIDKNKDVILANSKQNMNIGGGDGPEKKKKKCC</sequence>
<dbReference type="EMBL" id="CCKQ01006377">
    <property type="protein sequence ID" value="CDW77686.1"/>
    <property type="molecule type" value="Genomic_DNA"/>
</dbReference>
<dbReference type="InterPro" id="IPR001806">
    <property type="entry name" value="Small_GTPase"/>
</dbReference>
<dbReference type="PROSITE" id="PS51419">
    <property type="entry name" value="RAB"/>
    <property type="match status" value="1"/>
</dbReference>
<keyword evidence="1" id="KW-0547">Nucleotide-binding</keyword>
<dbReference type="NCBIfam" id="TIGR00231">
    <property type="entry name" value="small_GTP"/>
    <property type="match status" value="1"/>
</dbReference>
<accession>A0A078A728</accession>
<dbReference type="PROSITE" id="PS51421">
    <property type="entry name" value="RAS"/>
    <property type="match status" value="1"/>
</dbReference>
<proteinExistence type="predicted"/>
<dbReference type="OMA" id="FAFMIET"/>
<dbReference type="SMART" id="SM00173">
    <property type="entry name" value="RAS"/>
    <property type="match status" value="1"/>
</dbReference>
<evidence type="ECO:0000313" key="3">
    <source>
        <dbReference type="Proteomes" id="UP000039865"/>
    </source>
</evidence>
<protein>
    <submittedName>
        <fullName evidence="2">Ras-related protein rab-5a</fullName>
    </submittedName>
</protein>
<dbReference type="InterPro" id="IPR005225">
    <property type="entry name" value="Small_GTP-bd"/>
</dbReference>
<dbReference type="InParanoid" id="A0A078A728"/>
<dbReference type="GO" id="GO:0003924">
    <property type="term" value="F:GTPase activity"/>
    <property type="evidence" value="ECO:0007669"/>
    <property type="project" value="InterPro"/>
</dbReference>
<dbReference type="InterPro" id="IPR027417">
    <property type="entry name" value="P-loop_NTPase"/>
</dbReference>
<dbReference type="FunFam" id="3.40.50.300:FF:000808">
    <property type="entry name" value="Small GTP-binding protein, putative"/>
    <property type="match status" value="1"/>
</dbReference>
<dbReference type="Proteomes" id="UP000039865">
    <property type="component" value="Unassembled WGS sequence"/>
</dbReference>
<dbReference type="SMART" id="SM00176">
    <property type="entry name" value="RAN"/>
    <property type="match status" value="1"/>
</dbReference>
<dbReference type="Pfam" id="PF00071">
    <property type="entry name" value="Ras"/>
    <property type="match status" value="1"/>
</dbReference>